<dbReference type="AlphaFoldDB" id="A0A814GPM3"/>
<keyword evidence="5" id="KW-0808">Transferase</keyword>
<keyword evidence="6 11" id="KW-0812">Transmembrane</keyword>
<gene>
    <name evidence="14" type="ORF">OXX778_LOCUS16306</name>
</gene>
<evidence type="ECO:0000313" key="14">
    <source>
        <dbReference type="EMBL" id="CAF0999018.1"/>
    </source>
</evidence>
<evidence type="ECO:0000256" key="10">
    <source>
        <dbReference type="ARBA" id="ARBA00023180"/>
    </source>
</evidence>
<reference evidence="14" key="1">
    <citation type="submission" date="2021-02" db="EMBL/GenBank/DDBJ databases">
        <authorList>
            <person name="Nowell W R."/>
        </authorList>
    </citation>
    <scope>NUCLEOTIDE SEQUENCE</scope>
    <source>
        <strain evidence="14">Ploen Becks lab</strain>
    </source>
</reference>
<keyword evidence="15" id="KW-1185">Reference proteome</keyword>
<dbReference type="Gene3D" id="3.90.550.10">
    <property type="entry name" value="Spore Coat Polysaccharide Biosynthesis Protein SpsA, Chain A"/>
    <property type="match status" value="1"/>
</dbReference>
<sequence>MFINITRRLLRKNIYKIIKILIIYVILIKTIYFIKDKYFTYNLFEDALQKQNVTNFDIRCQNQKGPNQPMSRAEFIEKLLNNEKLINTLKQYETDKFKYCNLNQLRKNFKSKSVYYLNKFEFLLTSIKSNLPFFDQVLPGGSFYQTRHCIHNYLYYTYLKTHIIPEKESDIPIRDYKLLKGFIKDEQATTFIIIPYLNRENNLKDFLFNIHTFLQRQFLNSYQILVVEQFVKDPIKNVTFNKGRLYNMGYEYILREYPRAEIKCLIFHDVDLIPESDYNFYECDNFGDAPRHLSFYIRSENNGNKELYERNPYEMLVGGVLVIKPDIFEKINGFSNRYWNWGGEDDDLAMRMLAKNVCIKRPKDEYAVYKMSGHKQSILNPNREKMLFSSVIKMNEDGLSNLNSLNLSILEEFKYPLFTKIVVDVKRHRKHKDIIYGEQELVNNSKIFIYNNANCNCMKNYMSAKKISTYNWKLNFQFYWTYNQLNNKCLNLSLAKISAIEFYSENKLVLSNKLDLSIFGGFIDKDRLVLSFSNLKGFDVNLNIFNSLNYNQNVIFKKCDEKFIDFYKSIFNNSKEITFTATVKYSIMTYPLIFKDKVLDDLTLSGFADSYFYKNKLGFINLKLYENLILNSTIDLLILFCYK</sequence>
<dbReference type="PANTHER" id="PTHR19300:SF61">
    <property type="entry name" value="BETA-1,4-N-ACETYLGALACTOSAMINYLTRANSFERASE"/>
    <property type="match status" value="1"/>
</dbReference>
<keyword evidence="9 11" id="KW-0472">Membrane</keyword>
<keyword evidence="7" id="KW-0735">Signal-anchor</keyword>
<dbReference type="InterPro" id="IPR027791">
    <property type="entry name" value="Galactosyl_T_C"/>
</dbReference>
<evidence type="ECO:0000256" key="9">
    <source>
        <dbReference type="ARBA" id="ARBA00023136"/>
    </source>
</evidence>
<dbReference type="PRINTS" id="PR02050">
    <property type="entry name" value="B14GALTRFASE"/>
</dbReference>
<dbReference type="SUPFAM" id="SSF53448">
    <property type="entry name" value="Nucleotide-diphospho-sugar transferases"/>
    <property type="match status" value="1"/>
</dbReference>
<keyword evidence="8 11" id="KW-1133">Transmembrane helix</keyword>
<keyword evidence="10" id="KW-0325">Glycoprotein</keyword>
<evidence type="ECO:0000256" key="8">
    <source>
        <dbReference type="ARBA" id="ARBA00022989"/>
    </source>
</evidence>
<comment type="caution">
    <text evidence="14">The sequence shown here is derived from an EMBL/GenBank/DDBJ whole genome shotgun (WGS) entry which is preliminary data.</text>
</comment>
<comment type="similarity">
    <text evidence="3">Belongs to the glycosyltransferase 7 family.</text>
</comment>
<evidence type="ECO:0000256" key="3">
    <source>
        <dbReference type="ARBA" id="ARBA00005735"/>
    </source>
</evidence>
<dbReference type="GO" id="GO:0005794">
    <property type="term" value="C:Golgi apparatus"/>
    <property type="evidence" value="ECO:0007669"/>
    <property type="project" value="TreeGrafter"/>
</dbReference>
<evidence type="ECO:0000259" key="12">
    <source>
        <dbReference type="Pfam" id="PF02709"/>
    </source>
</evidence>
<comment type="pathway">
    <text evidence="2">Protein modification; protein glycosylation.</text>
</comment>
<accession>A0A814GPM3</accession>
<dbReference type="InterPro" id="IPR003859">
    <property type="entry name" value="Galactosyl_T"/>
</dbReference>
<evidence type="ECO:0000256" key="11">
    <source>
        <dbReference type="SAM" id="Phobius"/>
    </source>
</evidence>
<name>A0A814GPM3_9BILA</name>
<dbReference type="Pfam" id="PF13733">
    <property type="entry name" value="Glyco_transf_7N"/>
    <property type="match status" value="1"/>
</dbReference>
<protein>
    <submittedName>
        <fullName evidence="14">Uncharacterized protein</fullName>
    </submittedName>
</protein>
<dbReference type="PANTHER" id="PTHR19300">
    <property type="entry name" value="BETA-1,4-GALACTOSYLTRANSFERASE"/>
    <property type="match status" value="1"/>
</dbReference>
<comment type="subcellular location">
    <subcellularLocation>
        <location evidence="1">Membrane</location>
        <topology evidence="1">Single-pass type II membrane protein</topology>
    </subcellularLocation>
</comment>
<dbReference type="Pfam" id="PF02709">
    <property type="entry name" value="Glyco_transf_7C"/>
    <property type="match status" value="1"/>
</dbReference>
<feature type="non-terminal residue" evidence="14">
    <location>
        <position position="1"/>
    </location>
</feature>
<proteinExistence type="inferred from homology"/>
<evidence type="ECO:0000256" key="5">
    <source>
        <dbReference type="ARBA" id="ARBA00022679"/>
    </source>
</evidence>
<dbReference type="Proteomes" id="UP000663879">
    <property type="component" value="Unassembled WGS sequence"/>
</dbReference>
<dbReference type="InterPro" id="IPR027995">
    <property type="entry name" value="Galactosyl_T_N"/>
</dbReference>
<feature type="domain" description="Galactosyltransferase N-terminal" evidence="13">
    <location>
        <begin position="189"/>
        <end position="284"/>
    </location>
</feature>
<organism evidence="14 15">
    <name type="scientific">Brachionus calyciflorus</name>
    <dbReference type="NCBI Taxonomy" id="104777"/>
    <lineage>
        <taxon>Eukaryota</taxon>
        <taxon>Metazoa</taxon>
        <taxon>Spiralia</taxon>
        <taxon>Gnathifera</taxon>
        <taxon>Rotifera</taxon>
        <taxon>Eurotatoria</taxon>
        <taxon>Monogononta</taxon>
        <taxon>Pseudotrocha</taxon>
        <taxon>Ploima</taxon>
        <taxon>Brachionidae</taxon>
        <taxon>Brachionus</taxon>
    </lineage>
</organism>
<dbReference type="OrthoDB" id="10432318at2759"/>
<dbReference type="InterPro" id="IPR029044">
    <property type="entry name" value="Nucleotide-diphossugar_trans"/>
</dbReference>
<dbReference type="UniPathway" id="UPA00378"/>
<feature type="transmembrane region" description="Helical" evidence="11">
    <location>
        <begin position="17"/>
        <end position="34"/>
    </location>
</feature>
<dbReference type="EMBL" id="CAJNOC010003817">
    <property type="protein sequence ID" value="CAF0999018.1"/>
    <property type="molecule type" value="Genomic_DNA"/>
</dbReference>
<evidence type="ECO:0000256" key="2">
    <source>
        <dbReference type="ARBA" id="ARBA00004922"/>
    </source>
</evidence>
<evidence type="ECO:0000313" key="15">
    <source>
        <dbReference type="Proteomes" id="UP000663879"/>
    </source>
</evidence>
<dbReference type="GO" id="GO:0008378">
    <property type="term" value="F:galactosyltransferase activity"/>
    <property type="evidence" value="ECO:0007669"/>
    <property type="project" value="TreeGrafter"/>
</dbReference>
<feature type="domain" description="Galactosyltransferase C-terminal" evidence="12">
    <location>
        <begin position="306"/>
        <end position="375"/>
    </location>
</feature>
<keyword evidence="4" id="KW-0328">Glycosyltransferase</keyword>
<evidence type="ECO:0000256" key="7">
    <source>
        <dbReference type="ARBA" id="ARBA00022968"/>
    </source>
</evidence>
<evidence type="ECO:0000256" key="4">
    <source>
        <dbReference type="ARBA" id="ARBA00022676"/>
    </source>
</evidence>
<dbReference type="GO" id="GO:0016020">
    <property type="term" value="C:membrane"/>
    <property type="evidence" value="ECO:0007669"/>
    <property type="project" value="UniProtKB-SubCell"/>
</dbReference>
<evidence type="ECO:0000256" key="6">
    <source>
        <dbReference type="ARBA" id="ARBA00022692"/>
    </source>
</evidence>
<evidence type="ECO:0000259" key="13">
    <source>
        <dbReference type="Pfam" id="PF13733"/>
    </source>
</evidence>
<evidence type="ECO:0000256" key="1">
    <source>
        <dbReference type="ARBA" id="ARBA00004606"/>
    </source>
</evidence>
<dbReference type="GO" id="GO:0005975">
    <property type="term" value="P:carbohydrate metabolic process"/>
    <property type="evidence" value="ECO:0007669"/>
    <property type="project" value="InterPro"/>
</dbReference>